<keyword evidence="6" id="KW-0808">Transferase</keyword>
<dbReference type="GO" id="GO:0005524">
    <property type="term" value="F:ATP binding"/>
    <property type="evidence" value="ECO:0007669"/>
    <property type="project" value="UniProtKB-UniRule"/>
</dbReference>
<dbReference type="Gene3D" id="1.10.510.10">
    <property type="entry name" value="Transferase(Phosphotransferase) domain 1"/>
    <property type="match status" value="1"/>
</dbReference>
<dbReference type="PROSITE" id="PS50011">
    <property type="entry name" value="PROTEIN_KINASE_DOM"/>
    <property type="match status" value="1"/>
</dbReference>
<feature type="region of interest" description="Disordered" evidence="4">
    <location>
        <begin position="291"/>
        <end position="320"/>
    </location>
</feature>
<keyword evidence="6" id="KW-0418">Kinase</keyword>
<dbReference type="GO" id="GO:0044773">
    <property type="term" value="P:mitotic DNA damage checkpoint signaling"/>
    <property type="evidence" value="ECO:0007669"/>
    <property type="project" value="TreeGrafter"/>
</dbReference>
<comment type="caution">
    <text evidence="6">The sequence shown here is derived from an EMBL/GenBank/DDBJ whole genome shotgun (WGS) entry which is preliminary data.</text>
</comment>
<evidence type="ECO:0000256" key="4">
    <source>
        <dbReference type="SAM" id="MobiDB-lite"/>
    </source>
</evidence>
<feature type="binding site" evidence="3">
    <location>
        <position position="393"/>
    </location>
    <ligand>
        <name>ATP</name>
        <dbReference type="ChEBI" id="CHEBI:30616"/>
    </ligand>
</feature>
<evidence type="ECO:0000256" key="3">
    <source>
        <dbReference type="PROSITE-ProRule" id="PRU10141"/>
    </source>
</evidence>
<feature type="domain" description="Protein kinase" evidence="5">
    <location>
        <begin position="364"/>
        <end position="714"/>
    </location>
</feature>
<dbReference type="SUPFAM" id="SSF56112">
    <property type="entry name" value="Protein kinase-like (PK-like)"/>
    <property type="match status" value="1"/>
</dbReference>
<dbReference type="Gene3D" id="3.30.200.20">
    <property type="entry name" value="Phosphorylase Kinase, domain 1"/>
    <property type="match status" value="1"/>
</dbReference>
<keyword evidence="2 3" id="KW-0067">ATP-binding</keyword>
<feature type="region of interest" description="Disordered" evidence="4">
    <location>
        <begin position="1"/>
        <end position="46"/>
    </location>
</feature>
<dbReference type="InterPro" id="IPR011009">
    <property type="entry name" value="Kinase-like_dom_sf"/>
</dbReference>
<dbReference type="AlphaFoldDB" id="A0A0V0R0A3"/>
<protein>
    <submittedName>
        <fullName evidence="6">Protein kinase-like domain</fullName>
    </submittedName>
</protein>
<dbReference type="Pfam" id="PF00069">
    <property type="entry name" value="Pkinase"/>
    <property type="match status" value="1"/>
</dbReference>
<dbReference type="GO" id="GO:0005634">
    <property type="term" value="C:nucleus"/>
    <property type="evidence" value="ECO:0007669"/>
    <property type="project" value="TreeGrafter"/>
</dbReference>
<evidence type="ECO:0000259" key="5">
    <source>
        <dbReference type="PROSITE" id="PS50011"/>
    </source>
</evidence>
<feature type="compositionally biased region" description="Basic and acidic residues" evidence="4">
    <location>
        <begin position="309"/>
        <end position="320"/>
    </location>
</feature>
<dbReference type="Proteomes" id="UP000054937">
    <property type="component" value="Unassembled WGS sequence"/>
</dbReference>
<feature type="compositionally biased region" description="Basic and acidic residues" evidence="4">
    <location>
        <begin position="1"/>
        <end position="18"/>
    </location>
</feature>
<gene>
    <name evidence="6" type="ORF">PPERSA_10349</name>
</gene>
<keyword evidence="7" id="KW-1185">Reference proteome</keyword>
<dbReference type="GO" id="GO:0005737">
    <property type="term" value="C:cytoplasm"/>
    <property type="evidence" value="ECO:0007669"/>
    <property type="project" value="TreeGrafter"/>
</dbReference>
<reference evidence="6 7" key="1">
    <citation type="journal article" date="2015" name="Sci. Rep.">
        <title>Genome of the facultative scuticociliatosis pathogen Pseudocohnilembus persalinus provides insight into its virulence through horizontal gene transfer.</title>
        <authorList>
            <person name="Xiong J."/>
            <person name="Wang G."/>
            <person name="Cheng J."/>
            <person name="Tian M."/>
            <person name="Pan X."/>
            <person name="Warren A."/>
            <person name="Jiang C."/>
            <person name="Yuan D."/>
            <person name="Miao W."/>
        </authorList>
    </citation>
    <scope>NUCLEOTIDE SEQUENCE [LARGE SCALE GENOMIC DNA]</scope>
    <source>
        <strain evidence="6">36N120E</strain>
    </source>
</reference>
<accession>A0A0V0R0A3</accession>
<dbReference type="EMBL" id="LDAU01000078">
    <property type="protein sequence ID" value="KRX07961.1"/>
    <property type="molecule type" value="Genomic_DNA"/>
</dbReference>
<dbReference type="InterPro" id="IPR017441">
    <property type="entry name" value="Protein_kinase_ATP_BS"/>
</dbReference>
<keyword evidence="1 3" id="KW-0547">Nucleotide-binding</keyword>
<dbReference type="PANTHER" id="PTHR44167:SF24">
    <property type="entry name" value="SERINE_THREONINE-PROTEIN KINASE CHK2"/>
    <property type="match status" value="1"/>
</dbReference>
<organism evidence="6 7">
    <name type="scientific">Pseudocohnilembus persalinus</name>
    <name type="common">Ciliate</name>
    <dbReference type="NCBI Taxonomy" id="266149"/>
    <lineage>
        <taxon>Eukaryota</taxon>
        <taxon>Sar</taxon>
        <taxon>Alveolata</taxon>
        <taxon>Ciliophora</taxon>
        <taxon>Intramacronucleata</taxon>
        <taxon>Oligohymenophorea</taxon>
        <taxon>Scuticociliatia</taxon>
        <taxon>Philasterida</taxon>
        <taxon>Pseudocohnilembidae</taxon>
        <taxon>Pseudocohnilembus</taxon>
    </lineage>
</organism>
<evidence type="ECO:0000313" key="6">
    <source>
        <dbReference type="EMBL" id="KRX07961.1"/>
    </source>
</evidence>
<dbReference type="OMA" id="REMRINQ"/>
<proteinExistence type="predicted"/>
<dbReference type="InterPro" id="IPR000719">
    <property type="entry name" value="Prot_kinase_dom"/>
</dbReference>
<evidence type="ECO:0000256" key="1">
    <source>
        <dbReference type="ARBA" id="ARBA00022741"/>
    </source>
</evidence>
<dbReference type="InParanoid" id="A0A0V0R0A3"/>
<dbReference type="OrthoDB" id="10264738at2759"/>
<dbReference type="PROSITE" id="PS00108">
    <property type="entry name" value="PROTEIN_KINASE_ST"/>
    <property type="match status" value="1"/>
</dbReference>
<feature type="compositionally biased region" description="Low complexity" evidence="4">
    <location>
        <begin position="296"/>
        <end position="307"/>
    </location>
</feature>
<dbReference type="GO" id="GO:0004674">
    <property type="term" value="F:protein serine/threonine kinase activity"/>
    <property type="evidence" value="ECO:0007669"/>
    <property type="project" value="TreeGrafter"/>
</dbReference>
<dbReference type="PANTHER" id="PTHR44167">
    <property type="entry name" value="OVARIAN-SPECIFIC SERINE/THREONINE-PROTEIN KINASE LOK-RELATED"/>
    <property type="match status" value="1"/>
</dbReference>
<feature type="compositionally biased region" description="Polar residues" evidence="4">
    <location>
        <begin position="19"/>
        <end position="46"/>
    </location>
</feature>
<dbReference type="InterPro" id="IPR008271">
    <property type="entry name" value="Ser/Thr_kinase_AS"/>
</dbReference>
<sequence length="763" mass="88834">MFTRERIFTDHNSRKDSTQMKQQRSQSYFRQKKSNNIPKSTQNQTPYQNNIIYSQHGSFSQNNKFVIGSQTNTPKGGVLKALKVNKNLNNQSKQNNFWNIYNPDNQKSQNQKQQQGNSFYNSIIGTNKFSNSQNQEKTSNKEFSISQQNLNNNKNYLYTEGDQDIDHKLLNRPNNLINNNMNSNNNNHFARKKHSSVHQQPKKFLQRQRDRSVDIPSVGGNFAINNNNVQQSPYYQALNTQAQRAQSMHKPSNNNIINKAPIQRENSVSYSNNNQPNQILVQPNQLGFSKGRNIKQQNNNNQQSQQNMEKFEKTQKEMIQKKQREEIEKLEKQAQKDKNIHPKDKYDMSDDEWKQFGDRFPKNFQKLKLLGRGGFALVWLGQNTKTKEVFALKQILTNNHHQTHIKEIWFGRQFYEKGVCKPKFVNYRGTQNLSRMMDYEIKSQDTWIFYEVCGPSLGNSLYDLKGEGVIGEERVYKIHYHPLYQSFKKDIKQLKRLTYEIAHSILLLADNNIVHSDVKTENILIRSSKNSQTGLYQITEAKLIDYGSSFTFGNLKHFSMATPEYMAPEILNYILYQNNMNYFHEILPYLQNYTKTYVIDIWSLGCVILEMVSGLPLWMSLKTIVNYKNKDLIKKGLFAAKGRVFEDIIKKQIEVAKNLDEYLDHHNYSGINVDQELRMILKGMLDINPQKRMEPVKIVNILGKSLGLPLHNLNAVNEENNNTNNGNSMKIKSNSTTDVIQDKKQTSVTQSTEENLNNVQMVH</sequence>
<name>A0A0V0R0A3_PSEPJ</name>
<dbReference type="PROSITE" id="PS00107">
    <property type="entry name" value="PROTEIN_KINASE_ATP"/>
    <property type="match status" value="1"/>
</dbReference>
<dbReference type="SMART" id="SM00220">
    <property type="entry name" value="S_TKc"/>
    <property type="match status" value="1"/>
</dbReference>
<evidence type="ECO:0000313" key="7">
    <source>
        <dbReference type="Proteomes" id="UP000054937"/>
    </source>
</evidence>
<evidence type="ECO:0000256" key="2">
    <source>
        <dbReference type="ARBA" id="ARBA00022840"/>
    </source>
</evidence>